<dbReference type="GO" id="GO:0016758">
    <property type="term" value="F:hexosyltransferase activity"/>
    <property type="evidence" value="ECO:0007669"/>
    <property type="project" value="InterPro"/>
</dbReference>
<evidence type="ECO:0000256" key="6">
    <source>
        <dbReference type="ARBA" id="ARBA00022968"/>
    </source>
</evidence>
<keyword evidence="5" id="KW-0812">Transmembrane</keyword>
<sequence>MAEVADDNWVFPLPHSVYMLYPQALDMKQVVANITHRLPVSEAPIFNQTIRFLNVSSTVCVPEKEALEPLDAIIMVKSGVYNFADRERIRQTYAPEAVRKAGLRVAVVFSVGLPRISGGRFFQRDGFNISLPDRAGKSLEVMQSERPEVIRQLTEEAQLHGDLLLGDYEDTYYNLSLKLFYTFQWASSFCRGYFTQDQQQVRPPVFIVLDDDYAFNASVLKAELRNLSDTEIRRVTWGIPFNQSKLFRYPFNKKYDKWALSKREMPWPHLAPYAPSIFLVFGVDVLREIALAMYFTRQIPVDDAWLGLIMTKLDLYFERRPHMYKFVPKKVQKEVVLSAPYEYLYGSL</sequence>
<evidence type="ECO:0000256" key="3">
    <source>
        <dbReference type="ARBA" id="ARBA00022676"/>
    </source>
</evidence>
<dbReference type="PANTHER" id="PTHR11214:SF376">
    <property type="entry name" value="HEXOSYLTRANSFERASE"/>
    <property type="match status" value="1"/>
</dbReference>
<reference evidence="11 12" key="1">
    <citation type="submission" date="2018-11" db="EMBL/GenBank/DDBJ databases">
        <authorList>
            <consortium name="Pathogen Informatics"/>
        </authorList>
    </citation>
    <scope>NUCLEOTIDE SEQUENCE [LARGE SCALE GENOMIC DNA]</scope>
</reference>
<evidence type="ECO:0000256" key="8">
    <source>
        <dbReference type="ARBA" id="ARBA00023034"/>
    </source>
</evidence>
<keyword evidence="9" id="KW-0472">Membrane</keyword>
<gene>
    <name evidence="11" type="ORF">DILT_LOCUS9466</name>
</gene>
<dbReference type="Pfam" id="PF01762">
    <property type="entry name" value="Galactosyl_T"/>
    <property type="match status" value="1"/>
</dbReference>
<evidence type="ECO:0000256" key="9">
    <source>
        <dbReference type="ARBA" id="ARBA00023136"/>
    </source>
</evidence>
<evidence type="ECO:0000313" key="11">
    <source>
        <dbReference type="EMBL" id="VDN13635.1"/>
    </source>
</evidence>
<keyword evidence="8 10" id="KW-0333">Golgi apparatus</keyword>
<dbReference type="Proteomes" id="UP000281553">
    <property type="component" value="Unassembled WGS sequence"/>
</dbReference>
<dbReference type="OrthoDB" id="2139606at2759"/>
<evidence type="ECO:0000256" key="1">
    <source>
        <dbReference type="ARBA" id="ARBA00004323"/>
    </source>
</evidence>
<comment type="similarity">
    <text evidence="2 10">Belongs to the glycosyltransferase 31 family.</text>
</comment>
<keyword evidence="12" id="KW-1185">Reference proteome</keyword>
<protein>
    <recommendedName>
        <fullName evidence="10">Hexosyltransferase</fullName>
        <ecNumber evidence="10">2.4.1.-</ecNumber>
    </recommendedName>
</protein>
<dbReference type="EC" id="2.4.1.-" evidence="10"/>
<evidence type="ECO:0000256" key="2">
    <source>
        <dbReference type="ARBA" id="ARBA00008661"/>
    </source>
</evidence>
<dbReference type="AlphaFoldDB" id="A0A3P7L8J7"/>
<name>A0A3P7L8J7_DIBLA</name>
<accession>A0A3P7L8J7</accession>
<organism evidence="11 12">
    <name type="scientific">Dibothriocephalus latus</name>
    <name type="common">Fish tapeworm</name>
    <name type="synonym">Diphyllobothrium latum</name>
    <dbReference type="NCBI Taxonomy" id="60516"/>
    <lineage>
        <taxon>Eukaryota</taxon>
        <taxon>Metazoa</taxon>
        <taxon>Spiralia</taxon>
        <taxon>Lophotrochozoa</taxon>
        <taxon>Platyhelminthes</taxon>
        <taxon>Cestoda</taxon>
        <taxon>Eucestoda</taxon>
        <taxon>Diphyllobothriidea</taxon>
        <taxon>Diphyllobothriidae</taxon>
        <taxon>Dibothriocephalus</taxon>
    </lineage>
</organism>
<keyword evidence="6" id="KW-0735">Signal-anchor</keyword>
<evidence type="ECO:0000313" key="12">
    <source>
        <dbReference type="Proteomes" id="UP000281553"/>
    </source>
</evidence>
<dbReference type="GO" id="GO:0000139">
    <property type="term" value="C:Golgi membrane"/>
    <property type="evidence" value="ECO:0007669"/>
    <property type="project" value="UniProtKB-SubCell"/>
</dbReference>
<dbReference type="InterPro" id="IPR002659">
    <property type="entry name" value="Glyco_trans_31"/>
</dbReference>
<dbReference type="GO" id="GO:0006493">
    <property type="term" value="P:protein O-linked glycosylation"/>
    <property type="evidence" value="ECO:0007669"/>
    <property type="project" value="TreeGrafter"/>
</dbReference>
<keyword evidence="4" id="KW-0808">Transferase</keyword>
<evidence type="ECO:0000256" key="7">
    <source>
        <dbReference type="ARBA" id="ARBA00022989"/>
    </source>
</evidence>
<evidence type="ECO:0000256" key="4">
    <source>
        <dbReference type="ARBA" id="ARBA00022679"/>
    </source>
</evidence>
<evidence type="ECO:0000256" key="5">
    <source>
        <dbReference type="ARBA" id="ARBA00022692"/>
    </source>
</evidence>
<dbReference type="PANTHER" id="PTHR11214">
    <property type="entry name" value="BETA-1,3-N-ACETYLGLUCOSAMINYLTRANSFERASE"/>
    <property type="match status" value="1"/>
</dbReference>
<proteinExistence type="inferred from homology"/>
<comment type="subcellular location">
    <subcellularLocation>
        <location evidence="1 10">Golgi apparatus membrane</location>
        <topology evidence="1 10">Single-pass type II membrane protein</topology>
    </subcellularLocation>
</comment>
<dbReference type="EMBL" id="UYRU01056942">
    <property type="protein sequence ID" value="VDN13635.1"/>
    <property type="molecule type" value="Genomic_DNA"/>
</dbReference>
<keyword evidence="3 10" id="KW-0328">Glycosyltransferase</keyword>
<evidence type="ECO:0000256" key="10">
    <source>
        <dbReference type="RuleBase" id="RU363063"/>
    </source>
</evidence>
<keyword evidence="7" id="KW-1133">Transmembrane helix</keyword>